<reference evidence="3 4" key="1">
    <citation type="journal article" date="2019" name="ISME J.">
        <title>Evolution in action: habitat transition from sediment to the pelagial leads to genome streamlining in Methylophilaceae.</title>
        <authorList>
            <person name="Salcher M."/>
            <person name="Schaefle D."/>
            <person name="Kaspar M."/>
            <person name="Neuenschwander S.M."/>
            <person name="Ghai R."/>
        </authorList>
    </citation>
    <scope>NUCLEOTIDE SEQUENCE [LARGE SCALE GENOMIC DNA]</scope>
    <source>
        <strain evidence="3 4">MMS-VI-25</strain>
    </source>
</reference>
<organism evidence="3 4">
    <name type="scientific">Candidatus Methylopumilus universalis</name>
    <dbReference type="NCBI Taxonomy" id="2588536"/>
    <lineage>
        <taxon>Bacteria</taxon>
        <taxon>Pseudomonadati</taxon>
        <taxon>Pseudomonadota</taxon>
        <taxon>Betaproteobacteria</taxon>
        <taxon>Nitrosomonadales</taxon>
        <taxon>Methylophilaceae</taxon>
        <taxon>Candidatus Methylopumilus</taxon>
    </lineage>
</organism>
<gene>
    <name evidence="3" type="ORF">FIT74_04220</name>
</gene>
<dbReference type="RefSeq" id="WP_139909539.1">
    <property type="nucleotide sequence ID" value="NZ_CP040974.1"/>
</dbReference>
<feature type="transmembrane region" description="Helical" evidence="2">
    <location>
        <begin position="35"/>
        <end position="56"/>
    </location>
</feature>
<sequence length="457" mass="52460">MPRFFQFLLAPKTVLILYATERYYFEGVRFNGNFLAKGLLLNLLGMLGFLLGLLLLSRFKKSPSKLITYNITNYALFSSIILGIIIVFILRNDVFLIYFYQHMNLSALIQPQKFVSLIQVLFNFESFMAISIAILLHQTNFLKKQPWKLYLISLIYITFKIYSGSRSGGLIILFFLSIGLFFYQKIYLDNLRRYLVFVLVIGFLSFLTFNFATSKRINSETILNDWTSLIHLGQNQTSSLGQNQTSSLGQNQTSSLGQNQTSSLGQNQTSSMDRLGSYFDAMNVVASVNGRDDLKNKFLNLPYYVFSFVNIVLPGSYFPCCIINTSFLPFFIFGSRDTALLENPNYYESGLYTLFGLEYLEFGFLGVFFFSALLIMIVDFLARVIAKFDLGRIFLISYIYSVLLMLLMMQGIDAYFVDIVKFTLSSFMAFILIYSISFLIRSTCLYTMAFKKLAKLL</sequence>
<feature type="transmembrane region" description="Helical" evidence="2">
    <location>
        <begin position="76"/>
        <end position="100"/>
    </location>
</feature>
<name>A0ABX5VU39_9PROT</name>
<feature type="transmembrane region" description="Helical" evidence="2">
    <location>
        <begin position="393"/>
        <end position="412"/>
    </location>
</feature>
<keyword evidence="4" id="KW-1185">Reference proteome</keyword>
<feature type="transmembrane region" description="Helical" evidence="2">
    <location>
        <begin position="120"/>
        <end position="137"/>
    </location>
</feature>
<feature type="transmembrane region" description="Helical" evidence="2">
    <location>
        <begin position="424"/>
        <end position="449"/>
    </location>
</feature>
<evidence type="ECO:0008006" key="5">
    <source>
        <dbReference type="Google" id="ProtNLM"/>
    </source>
</evidence>
<evidence type="ECO:0000313" key="3">
    <source>
        <dbReference type="EMBL" id="QDC61369.1"/>
    </source>
</evidence>
<keyword evidence="2" id="KW-1133">Transmembrane helix</keyword>
<protein>
    <recommendedName>
        <fullName evidence="5">Oligosaccharide repeat unit polymerase</fullName>
    </recommendedName>
</protein>
<keyword evidence="2" id="KW-0812">Transmembrane</keyword>
<proteinExistence type="predicted"/>
<dbReference type="EMBL" id="CP040973">
    <property type="protein sequence ID" value="QDC61369.1"/>
    <property type="molecule type" value="Genomic_DNA"/>
</dbReference>
<feature type="transmembrane region" description="Helical" evidence="2">
    <location>
        <begin position="362"/>
        <end position="381"/>
    </location>
</feature>
<feature type="region of interest" description="Disordered" evidence="1">
    <location>
        <begin position="240"/>
        <end position="269"/>
    </location>
</feature>
<accession>A0ABX5VU39</accession>
<keyword evidence="2" id="KW-0472">Membrane</keyword>
<dbReference type="Proteomes" id="UP000312702">
    <property type="component" value="Chromosome"/>
</dbReference>
<evidence type="ECO:0000313" key="4">
    <source>
        <dbReference type="Proteomes" id="UP000312702"/>
    </source>
</evidence>
<feature type="transmembrane region" description="Helical" evidence="2">
    <location>
        <begin position="194"/>
        <end position="212"/>
    </location>
</feature>
<feature type="transmembrane region" description="Helical" evidence="2">
    <location>
        <begin position="301"/>
        <end position="332"/>
    </location>
</feature>
<evidence type="ECO:0000256" key="2">
    <source>
        <dbReference type="SAM" id="Phobius"/>
    </source>
</evidence>
<evidence type="ECO:0000256" key="1">
    <source>
        <dbReference type="SAM" id="MobiDB-lite"/>
    </source>
</evidence>
<feature type="transmembrane region" description="Helical" evidence="2">
    <location>
        <begin position="149"/>
        <end position="182"/>
    </location>
</feature>